<dbReference type="GO" id="GO:0008270">
    <property type="term" value="F:zinc ion binding"/>
    <property type="evidence" value="ECO:0007669"/>
    <property type="project" value="InterPro"/>
</dbReference>
<dbReference type="OrthoDB" id="4068218at2759"/>
<dbReference type="InterPro" id="IPR012935">
    <property type="entry name" value="NuBaID_N"/>
</dbReference>
<comment type="caution">
    <text evidence="4">The sequence shown here is derived from an EMBL/GenBank/DDBJ whole genome shotgun (WGS) entry which is preliminary data.</text>
</comment>
<evidence type="ECO:0000313" key="5">
    <source>
        <dbReference type="Proteomes" id="UP000187013"/>
    </source>
</evidence>
<protein>
    <recommendedName>
        <fullName evidence="3">C3HC-type domain-containing protein</fullName>
    </recommendedName>
</protein>
<sequence length="315" mass="37052">MGKCTVKCILWHFDMDGKLQNRLDNVGAELEWILDPSKISRKVRFSAVSPSDKILKKWKYRPRETRSNRFLDRVKLCPYENVVLTVRKNCPGFNLHSYDDLIDRCKRIQDGTREQWLDWDNVCINPISLSSKGWDFSSSQNGNLVCKCVTCSNTLCLQLNSGSQLNKRYWEKYVSSEHSIDCPWRKNQFDLVNEYYLQSWNLVRELERISRSRVSKESALFSGKLQSLFQIDDESLKLCLQGYELVEEDVVQCTGCHKRAFTKSILRDQINFHAEWCKYYNCEKLGEMIEKSVVLPMDKDINGRLKLLENYFETM</sequence>
<comment type="subcellular location">
    <subcellularLocation>
        <location evidence="1">Nucleus</location>
    </subcellularLocation>
</comment>
<reference evidence="4 5" key="1">
    <citation type="submission" date="2016-08" db="EMBL/GenBank/DDBJ databases">
        <title>Draft genome sequence of allopolyploid Zygosaccharomyces rouxii.</title>
        <authorList>
            <person name="Watanabe J."/>
            <person name="Uehara K."/>
            <person name="Mogi Y."/>
            <person name="Tsukioka Y."/>
        </authorList>
    </citation>
    <scope>NUCLEOTIDE SEQUENCE [LARGE SCALE GENOMIC DNA]</scope>
    <source>
        <strain evidence="4 5">NBRC 110957</strain>
    </source>
</reference>
<dbReference type="AlphaFoldDB" id="A0A1Q3A5Y9"/>
<organism evidence="4 5">
    <name type="scientific">Zygosaccharomyces rouxii</name>
    <dbReference type="NCBI Taxonomy" id="4956"/>
    <lineage>
        <taxon>Eukaryota</taxon>
        <taxon>Fungi</taxon>
        <taxon>Dikarya</taxon>
        <taxon>Ascomycota</taxon>
        <taxon>Saccharomycotina</taxon>
        <taxon>Saccharomycetes</taxon>
        <taxon>Saccharomycetales</taxon>
        <taxon>Saccharomycetaceae</taxon>
        <taxon>Zygosaccharomyces</taxon>
    </lineage>
</organism>
<dbReference type="GO" id="GO:0005634">
    <property type="term" value="C:nucleus"/>
    <property type="evidence" value="ECO:0007669"/>
    <property type="project" value="UniProtKB-SubCell"/>
</dbReference>
<name>A0A1Q3A5Y9_ZYGRO</name>
<evidence type="ECO:0000313" key="4">
    <source>
        <dbReference type="EMBL" id="GAV51155.1"/>
    </source>
</evidence>
<evidence type="ECO:0000259" key="3">
    <source>
        <dbReference type="Pfam" id="PF07967"/>
    </source>
</evidence>
<gene>
    <name evidence="4" type="ORF">ZYGR_0AD03380</name>
</gene>
<dbReference type="EMBL" id="BDGX01000030">
    <property type="protein sequence ID" value="GAV51155.1"/>
    <property type="molecule type" value="Genomic_DNA"/>
</dbReference>
<keyword evidence="2" id="KW-0539">Nucleus</keyword>
<dbReference type="Proteomes" id="UP000187013">
    <property type="component" value="Unassembled WGS sequence"/>
</dbReference>
<dbReference type="eggNOG" id="ENOG502S4N7">
    <property type="taxonomic scope" value="Eukaryota"/>
</dbReference>
<proteinExistence type="predicted"/>
<dbReference type="Pfam" id="PF07967">
    <property type="entry name" value="zf-C3HC"/>
    <property type="match status" value="1"/>
</dbReference>
<accession>A0A1Q3A5Y9</accession>
<feature type="domain" description="C3HC-type" evidence="3">
    <location>
        <begin position="112"/>
        <end position="194"/>
    </location>
</feature>
<evidence type="ECO:0000256" key="2">
    <source>
        <dbReference type="ARBA" id="ARBA00023242"/>
    </source>
</evidence>
<evidence type="ECO:0000256" key="1">
    <source>
        <dbReference type="ARBA" id="ARBA00004123"/>
    </source>
</evidence>